<dbReference type="InterPro" id="IPR019670">
    <property type="entry name" value="DUF2523"/>
</dbReference>
<sequence length="100" mass="10827">MPLPAVIGAAIWTALGAALPTLIGRILLALGLTAISYTGIDLLFQDGLQWVLSRFGAVDQQVWSILKFLGIEGFIKVHSAVFISIATLIMAERFIRMVSK</sequence>
<evidence type="ECO:0000256" key="1">
    <source>
        <dbReference type="SAM" id="Phobius"/>
    </source>
</evidence>
<dbReference type="EMBL" id="CP106753">
    <property type="protein sequence ID" value="UXY14087.1"/>
    <property type="molecule type" value="Genomic_DNA"/>
</dbReference>
<organism evidence="2 3">
    <name type="scientific">Chitiniphilus purpureus</name>
    <dbReference type="NCBI Taxonomy" id="2981137"/>
    <lineage>
        <taxon>Bacteria</taxon>
        <taxon>Pseudomonadati</taxon>
        <taxon>Pseudomonadota</taxon>
        <taxon>Betaproteobacteria</taxon>
        <taxon>Neisseriales</taxon>
        <taxon>Chitinibacteraceae</taxon>
        <taxon>Chitiniphilus</taxon>
    </lineage>
</organism>
<gene>
    <name evidence="2" type="ORF">N8I74_12235</name>
</gene>
<keyword evidence="1" id="KW-0812">Transmembrane</keyword>
<proteinExistence type="predicted"/>
<keyword evidence="1" id="KW-0472">Membrane</keyword>
<keyword evidence="1" id="KW-1133">Transmembrane helix</keyword>
<dbReference type="Proteomes" id="UP001061302">
    <property type="component" value="Chromosome"/>
</dbReference>
<dbReference type="RefSeq" id="WP_263123387.1">
    <property type="nucleotide sequence ID" value="NZ_CP106753.1"/>
</dbReference>
<reference evidence="2" key="1">
    <citation type="submission" date="2022-10" db="EMBL/GenBank/DDBJ databases">
        <title>Chitiniphilus purpureus sp. nov., a novel chitin-degrading bacterium isolated from crawfish pond sediment.</title>
        <authorList>
            <person name="Li K."/>
        </authorList>
    </citation>
    <scope>NUCLEOTIDE SEQUENCE</scope>
    <source>
        <strain evidence="2">CD1</strain>
    </source>
</reference>
<accession>A0ABY6DJ70</accession>
<feature type="transmembrane region" description="Helical" evidence="1">
    <location>
        <begin position="65"/>
        <end position="91"/>
    </location>
</feature>
<keyword evidence="3" id="KW-1185">Reference proteome</keyword>
<evidence type="ECO:0000313" key="3">
    <source>
        <dbReference type="Proteomes" id="UP001061302"/>
    </source>
</evidence>
<name>A0ABY6DJ70_9NEIS</name>
<protein>
    <submittedName>
        <fullName evidence="2">DUF2523 domain-containing protein</fullName>
    </submittedName>
</protein>
<dbReference type="Pfam" id="PF10734">
    <property type="entry name" value="DUF2523"/>
    <property type="match status" value="1"/>
</dbReference>
<evidence type="ECO:0000313" key="2">
    <source>
        <dbReference type="EMBL" id="UXY14087.1"/>
    </source>
</evidence>